<protein>
    <recommendedName>
        <fullName evidence="2">Smf/DprA SLOG domain-containing protein</fullName>
    </recommendedName>
</protein>
<dbReference type="EMBL" id="BOMQ01000079">
    <property type="protein sequence ID" value="GIE53212.1"/>
    <property type="molecule type" value="Genomic_DNA"/>
</dbReference>
<dbReference type="InterPro" id="IPR003488">
    <property type="entry name" value="DprA"/>
</dbReference>
<dbReference type="GO" id="GO:0009294">
    <property type="term" value="P:DNA-mediated transformation"/>
    <property type="evidence" value="ECO:0007669"/>
    <property type="project" value="InterPro"/>
</dbReference>
<comment type="similarity">
    <text evidence="1">Belongs to the DprA/Smf family.</text>
</comment>
<proteinExistence type="inferred from homology"/>
<dbReference type="Gene3D" id="3.40.50.450">
    <property type="match status" value="1"/>
</dbReference>
<reference evidence="3" key="1">
    <citation type="submission" date="2021-01" db="EMBL/GenBank/DDBJ databases">
        <title>Whole genome shotgun sequence of Actinoplanes nipponensis NBRC 14063.</title>
        <authorList>
            <person name="Komaki H."/>
            <person name="Tamura T."/>
        </authorList>
    </citation>
    <scope>NUCLEOTIDE SEQUENCE</scope>
    <source>
        <strain evidence="3">NBRC 14063</strain>
    </source>
</reference>
<dbReference type="AlphaFoldDB" id="A0A919MQJ8"/>
<evidence type="ECO:0000313" key="3">
    <source>
        <dbReference type="EMBL" id="GIE53212.1"/>
    </source>
</evidence>
<name>A0A919MQJ8_9ACTN</name>
<gene>
    <name evidence="3" type="ORF">Ani05nite_67460</name>
</gene>
<accession>A0A919MQJ8</accession>
<dbReference type="InterPro" id="IPR057666">
    <property type="entry name" value="DrpA_SLOG"/>
</dbReference>
<evidence type="ECO:0000313" key="4">
    <source>
        <dbReference type="Proteomes" id="UP000647172"/>
    </source>
</evidence>
<dbReference type="Pfam" id="PF02481">
    <property type="entry name" value="DNA_processg_A"/>
    <property type="match status" value="1"/>
</dbReference>
<keyword evidence="4" id="KW-1185">Reference proteome</keyword>
<evidence type="ECO:0000259" key="2">
    <source>
        <dbReference type="Pfam" id="PF02481"/>
    </source>
</evidence>
<sequence length="298" mass="31084">MAQDSSATSPVDFETRVAYVALSIFAPGAWPFDTITGEGPSAKLAELPPPVANRRRETASAMLSRADRLGIRAIVPGDDEWPHQIADLNHDNALRGAPLCLWARGTGRLPDVLRRSILLTGAAAASDTGKQLARQIGYELGDGPGGWTVANSGRYGIDASAINGASIATDRAPRLVMLPHGLDLYRGLARPEFYEAVAAEGMLVSAVPLGGESSRPTRLGSLEALAAMTAATVVVEAPIRSLCLAGARRAAMLRRPVMVFPGSERDAVSAGNRQLVTEGTARLVSGGPDVASVLASLS</sequence>
<comment type="caution">
    <text evidence="3">The sequence shown here is derived from an EMBL/GenBank/DDBJ whole genome shotgun (WGS) entry which is preliminary data.</text>
</comment>
<feature type="domain" description="Smf/DprA SLOG" evidence="2">
    <location>
        <begin position="74"/>
        <end position="291"/>
    </location>
</feature>
<dbReference type="PANTHER" id="PTHR43022:SF1">
    <property type="entry name" value="PROTEIN SMF"/>
    <property type="match status" value="1"/>
</dbReference>
<dbReference type="PANTHER" id="PTHR43022">
    <property type="entry name" value="PROTEIN SMF"/>
    <property type="match status" value="1"/>
</dbReference>
<dbReference type="RefSeq" id="WP_203775063.1">
    <property type="nucleotide sequence ID" value="NZ_BAAAYJ010000099.1"/>
</dbReference>
<evidence type="ECO:0000256" key="1">
    <source>
        <dbReference type="ARBA" id="ARBA00006525"/>
    </source>
</evidence>
<dbReference type="SUPFAM" id="SSF102405">
    <property type="entry name" value="MCP/YpsA-like"/>
    <property type="match status" value="1"/>
</dbReference>
<dbReference type="Proteomes" id="UP000647172">
    <property type="component" value="Unassembled WGS sequence"/>
</dbReference>
<organism evidence="3 4">
    <name type="scientific">Actinoplanes nipponensis</name>
    <dbReference type="NCBI Taxonomy" id="135950"/>
    <lineage>
        <taxon>Bacteria</taxon>
        <taxon>Bacillati</taxon>
        <taxon>Actinomycetota</taxon>
        <taxon>Actinomycetes</taxon>
        <taxon>Micromonosporales</taxon>
        <taxon>Micromonosporaceae</taxon>
        <taxon>Actinoplanes</taxon>
    </lineage>
</organism>